<proteinExistence type="predicted"/>
<dbReference type="PANTHER" id="PTHR30160:SF7">
    <property type="entry name" value="ADP-HEPTOSE--LPS HEPTOSYLTRANSFERASE 2"/>
    <property type="match status" value="1"/>
</dbReference>
<evidence type="ECO:0000256" key="2">
    <source>
        <dbReference type="ARBA" id="ARBA00022679"/>
    </source>
</evidence>
<comment type="caution">
    <text evidence="3">The sequence shown here is derived from an EMBL/GenBank/DDBJ whole genome shotgun (WGS) entry which is preliminary data.</text>
</comment>
<name>A0A5D3WNP1_9BACT</name>
<dbReference type="EMBL" id="VNIB01000001">
    <property type="protein sequence ID" value="TYO99953.1"/>
    <property type="molecule type" value="Genomic_DNA"/>
</dbReference>
<accession>A0A5D3WNP1</accession>
<evidence type="ECO:0000313" key="3">
    <source>
        <dbReference type="EMBL" id="TYO99953.1"/>
    </source>
</evidence>
<dbReference type="GO" id="GO:0009244">
    <property type="term" value="P:lipopolysaccharide core region biosynthetic process"/>
    <property type="evidence" value="ECO:0007669"/>
    <property type="project" value="TreeGrafter"/>
</dbReference>
<dbReference type="PANTHER" id="PTHR30160">
    <property type="entry name" value="TETRAACYLDISACCHARIDE 4'-KINASE-RELATED"/>
    <property type="match status" value="1"/>
</dbReference>
<dbReference type="Pfam" id="PF01075">
    <property type="entry name" value="Glyco_transf_9"/>
    <property type="match status" value="1"/>
</dbReference>
<organism evidence="3 4">
    <name type="scientific">Geothermobacter ehrlichii</name>
    <dbReference type="NCBI Taxonomy" id="213224"/>
    <lineage>
        <taxon>Bacteria</taxon>
        <taxon>Pseudomonadati</taxon>
        <taxon>Thermodesulfobacteriota</taxon>
        <taxon>Desulfuromonadia</taxon>
        <taxon>Desulfuromonadales</taxon>
        <taxon>Geothermobacteraceae</taxon>
        <taxon>Geothermobacter</taxon>
    </lineage>
</organism>
<dbReference type="Gene3D" id="3.40.50.2000">
    <property type="entry name" value="Glycogen Phosphorylase B"/>
    <property type="match status" value="2"/>
</dbReference>
<dbReference type="GO" id="GO:0005829">
    <property type="term" value="C:cytosol"/>
    <property type="evidence" value="ECO:0007669"/>
    <property type="project" value="TreeGrafter"/>
</dbReference>
<dbReference type="InterPro" id="IPR002201">
    <property type="entry name" value="Glyco_trans_9"/>
</dbReference>
<dbReference type="InterPro" id="IPR051199">
    <property type="entry name" value="LPS_LOS_Heptosyltrfase"/>
</dbReference>
<keyword evidence="1" id="KW-0328">Glycosyltransferase</keyword>
<keyword evidence="4" id="KW-1185">Reference proteome</keyword>
<dbReference type="RefSeq" id="WP_187426570.1">
    <property type="nucleotide sequence ID" value="NZ_VNIB01000001.1"/>
</dbReference>
<dbReference type="SUPFAM" id="SSF53756">
    <property type="entry name" value="UDP-Glycosyltransferase/glycogen phosphorylase"/>
    <property type="match status" value="1"/>
</dbReference>
<reference evidence="3 4" key="1">
    <citation type="submission" date="2019-07" db="EMBL/GenBank/DDBJ databases">
        <title>Genomic Encyclopedia of Type Strains, Phase IV (KMG-IV): sequencing the most valuable type-strain genomes for metagenomic binning, comparative biology and taxonomic classification.</title>
        <authorList>
            <person name="Goeker M."/>
        </authorList>
    </citation>
    <scope>NUCLEOTIDE SEQUENCE [LARGE SCALE GENOMIC DNA]</scope>
    <source>
        <strain evidence="3 4">SS015</strain>
    </source>
</reference>
<evidence type="ECO:0000313" key="4">
    <source>
        <dbReference type="Proteomes" id="UP000324159"/>
    </source>
</evidence>
<dbReference type="CDD" id="cd03789">
    <property type="entry name" value="GT9_LPS_heptosyltransferase"/>
    <property type="match status" value="1"/>
</dbReference>
<dbReference type="GO" id="GO:0008713">
    <property type="term" value="F:ADP-heptose-lipopolysaccharide heptosyltransferase activity"/>
    <property type="evidence" value="ECO:0007669"/>
    <property type="project" value="TreeGrafter"/>
</dbReference>
<sequence>MRIDVLKKADACVGRLLVNLLPQVDPETGGQDPGSILLIRPGGIGDAVLLSPAILALKEKFPSCRIDVLAERRNAQVFGLCPAVERVDCYDRGGTLLRVLRRRYDVVIDTEQWHRLSAVVVRLIRSRLKIGFGTNERRRMFGHAVDYRHDRYEADSFFDLLASLGISPGPVEMPFLTVPEAARKEVAKLLSGLGGRPFVALFPGASIAERRWGGAKFRELAAAIVQQGRAAVVVGGPEDREVGDFIVEGLAPGLNLAGRTSLAGSAAVLSQAQMLVSGDSGVLHLAVGLGVPTVSLFGPGIAEKWAPRGDRHVVIRRHLDCSPCTRFGYTPDCPVGARCIQEISVEEVLRGVASLSGGGR</sequence>
<dbReference type="Proteomes" id="UP000324159">
    <property type="component" value="Unassembled WGS sequence"/>
</dbReference>
<evidence type="ECO:0000256" key="1">
    <source>
        <dbReference type="ARBA" id="ARBA00022676"/>
    </source>
</evidence>
<dbReference type="AlphaFoldDB" id="A0A5D3WNP1"/>
<gene>
    <name evidence="3" type="ORF">EDC39_101113</name>
</gene>
<keyword evidence="2 3" id="KW-0808">Transferase</keyword>
<protein>
    <submittedName>
        <fullName evidence="3">Lipopolysaccharide heptosyltransferase II</fullName>
    </submittedName>
</protein>